<evidence type="ECO:0000313" key="2">
    <source>
        <dbReference type="Proteomes" id="UP000182491"/>
    </source>
</evidence>
<dbReference type="RefSeq" id="WP_068840329.1">
    <property type="nucleotide sequence ID" value="NZ_BMXC01000008.1"/>
</dbReference>
<reference evidence="2" key="1">
    <citation type="submission" date="2016-10" db="EMBL/GenBank/DDBJ databases">
        <authorList>
            <person name="Varghese N."/>
        </authorList>
    </citation>
    <scope>NUCLEOTIDE SEQUENCE [LARGE SCALE GENOMIC DNA]</scope>
    <source>
        <strain evidence="2">DSM 18820</strain>
    </source>
</reference>
<dbReference type="OrthoDB" id="1032058at2"/>
<dbReference type="STRING" id="388950.GCA_001611675_04111"/>
<evidence type="ECO:0000313" key="1">
    <source>
        <dbReference type="EMBL" id="SFU99172.1"/>
    </source>
</evidence>
<protein>
    <submittedName>
        <fullName evidence="1">Toprim-like</fullName>
    </submittedName>
</protein>
<keyword evidence="2" id="KW-1185">Reference proteome</keyword>
<name>A0A1I7KP01_9BACT</name>
<organism evidence="1 2">
    <name type="scientific">Pontibacter akesuensis</name>
    <dbReference type="NCBI Taxonomy" id="388950"/>
    <lineage>
        <taxon>Bacteria</taxon>
        <taxon>Pseudomonadati</taxon>
        <taxon>Bacteroidota</taxon>
        <taxon>Cytophagia</taxon>
        <taxon>Cytophagales</taxon>
        <taxon>Hymenobacteraceae</taxon>
        <taxon>Pontibacter</taxon>
    </lineage>
</organism>
<accession>A0A1I7KP01</accession>
<gene>
    <name evidence="1" type="ORF">SAMN04487941_3927</name>
</gene>
<dbReference type="Proteomes" id="UP000182491">
    <property type="component" value="Unassembled WGS sequence"/>
</dbReference>
<dbReference type="EMBL" id="FPCA01000007">
    <property type="protein sequence ID" value="SFU99172.1"/>
    <property type="molecule type" value="Genomic_DNA"/>
</dbReference>
<sequence>MTTFREFREKVPITQVAESLGYQVNLQKGKRRLEYKHPDGDTVIISNPHDCARQLYFNRDGSVDRGSVIDFVANRLPRFNEVYQSQAEGINKVLARLAHEPQPVKPFFAPPPPKAFTTSRYAPEPVSLERLHYLTKERGLLPETVEKFLPFLRLVKDTAKAPDKSYANIAFPLTRAGSTEVVGYDLRNYGFKSVAAGSDRRSGSWIADFAGAPARTRNVYFGENPIDIMSFYQLKRKEIDLASSVFISFGGGIARHQVKLALEQWPLAAKHTLFDNDYQGRVYDIVLASAISGRETSFKKQSDSLLFNVSGRLFELPVPKLSLSAFERESGVRSGLHVHKARGMKDFNDMLHPSLSPLKPVFSARR</sequence>
<proteinExistence type="predicted"/>
<dbReference type="AlphaFoldDB" id="A0A1I7KP01"/>